<name>A0AAJ0M4R9_9PEZI</name>
<reference evidence="1" key="1">
    <citation type="journal article" date="2023" name="Mol. Phylogenet. Evol.">
        <title>Genome-scale phylogeny and comparative genomics of the fungal order Sordariales.</title>
        <authorList>
            <person name="Hensen N."/>
            <person name="Bonometti L."/>
            <person name="Westerberg I."/>
            <person name="Brannstrom I.O."/>
            <person name="Guillou S."/>
            <person name="Cros-Aarteil S."/>
            <person name="Calhoun S."/>
            <person name="Haridas S."/>
            <person name="Kuo A."/>
            <person name="Mondo S."/>
            <person name="Pangilinan J."/>
            <person name="Riley R."/>
            <person name="LaButti K."/>
            <person name="Andreopoulos B."/>
            <person name="Lipzen A."/>
            <person name="Chen C."/>
            <person name="Yan M."/>
            <person name="Daum C."/>
            <person name="Ng V."/>
            <person name="Clum A."/>
            <person name="Steindorff A."/>
            <person name="Ohm R.A."/>
            <person name="Martin F."/>
            <person name="Silar P."/>
            <person name="Natvig D.O."/>
            <person name="Lalanne C."/>
            <person name="Gautier V."/>
            <person name="Ament-Velasquez S.L."/>
            <person name="Kruys A."/>
            <person name="Hutchinson M.I."/>
            <person name="Powell A.J."/>
            <person name="Barry K."/>
            <person name="Miller A.N."/>
            <person name="Grigoriev I.V."/>
            <person name="Debuchy R."/>
            <person name="Gladieux P."/>
            <person name="Hiltunen Thoren M."/>
            <person name="Johannesson H."/>
        </authorList>
    </citation>
    <scope>NUCLEOTIDE SEQUENCE</scope>
    <source>
        <strain evidence="1">CBS 333.67</strain>
    </source>
</reference>
<dbReference type="AlphaFoldDB" id="A0AAJ0M4R9"/>
<keyword evidence="2" id="KW-1185">Reference proteome</keyword>
<reference evidence="1" key="2">
    <citation type="submission" date="2023-06" db="EMBL/GenBank/DDBJ databases">
        <authorList>
            <consortium name="Lawrence Berkeley National Laboratory"/>
            <person name="Mondo S.J."/>
            <person name="Hensen N."/>
            <person name="Bonometti L."/>
            <person name="Westerberg I."/>
            <person name="Brannstrom I.O."/>
            <person name="Guillou S."/>
            <person name="Cros-Aarteil S."/>
            <person name="Calhoun S."/>
            <person name="Haridas S."/>
            <person name="Kuo A."/>
            <person name="Pangilinan J."/>
            <person name="Riley R."/>
            <person name="Labutti K."/>
            <person name="Andreopoulos B."/>
            <person name="Lipzen A."/>
            <person name="Chen C."/>
            <person name="Yanf M."/>
            <person name="Daum C."/>
            <person name="Ng V."/>
            <person name="Clum A."/>
            <person name="Steindorff A."/>
            <person name="Ohm R."/>
            <person name="Martin F."/>
            <person name="Silar P."/>
            <person name="Natvig D."/>
            <person name="Lalanne C."/>
            <person name="Gautier V."/>
            <person name="Ament-Velasquez S.L."/>
            <person name="Kruys A."/>
            <person name="Hutchinson M.I."/>
            <person name="Powell A.J."/>
            <person name="Barry K."/>
            <person name="Miller A.N."/>
            <person name="Grigoriev I.V."/>
            <person name="Debuchy R."/>
            <person name="Gladieux P."/>
            <person name="Thoren M.H."/>
            <person name="Johannesson H."/>
        </authorList>
    </citation>
    <scope>NUCLEOTIDE SEQUENCE</scope>
    <source>
        <strain evidence="1">CBS 333.67</strain>
    </source>
</reference>
<dbReference type="EMBL" id="JAUDZG010000002">
    <property type="protein sequence ID" value="KAK3308765.1"/>
    <property type="molecule type" value="Genomic_DNA"/>
</dbReference>
<comment type="caution">
    <text evidence="1">The sequence shown here is derived from an EMBL/GenBank/DDBJ whole genome shotgun (WGS) entry which is preliminary data.</text>
</comment>
<sequence>MVTTVTESTRIPSTSTSTTWNTFSLPVDVVTTTITIPTTVTTLCRSTTTITTTAPPRPSGTYLAINGGPMDGSYLLAGSNGVALSYAMDSPEQAVPFVILADQWEGSPLALASDPTQHLYLHDVEANFNSIAIYVGTDADSDATGYFLPIECQRSGDIVSCSALSAASFDTVYQCGPGFYMGNSDAGPDRDGCTPVTFRVIPDPMVDAPAPAPTSV</sequence>
<evidence type="ECO:0000313" key="1">
    <source>
        <dbReference type="EMBL" id="KAK3308765.1"/>
    </source>
</evidence>
<evidence type="ECO:0000313" key="2">
    <source>
        <dbReference type="Proteomes" id="UP001273166"/>
    </source>
</evidence>
<gene>
    <name evidence="1" type="ORF">B0T15DRAFT_525187</name>
</gene>
<dbReference type="RefSeq" id="XP_062724545.1">
    <property type="nucleotide sequence ID" value="XM_062868830.1"/>
</dbReference>
<proteinExistence type="predicted"/>
<dbReference type="GeneID" id="87887659"/>
<protein>
    <submittedName>
        <fullName evidence="1">Uncharacterized protein</fullName>
    </submittedName>
</protein>
<organism evidence="1 2">
    <name type="scientific">Chaetomium strumarium</name>
    <dbReference type="NCBI Taxonomy" id="1170767"/>
    <lineage>
        <taxon>Eukaryota</taxon>
        <taxon>Fungi</taxon>
        <taxon>Dikarya</taxon>
        <taxon>Ascomycota</taxon>
        <taxon>Pezizomycotina</taxon>
        <taxon>Sordariomycetes</taxon>
        <taxon>Sordariomycetidae</taxon>
        <taxon>Sordariales</taxon>
        <taxon>Chaetomiaceae</taxon>
        <taxon>Chaetomium</taxon>
    </lineage>
</organism>
<dbReference type="Proteomes" id="UP001273166">
    <property type="component" value="Unassembled WGS sequence"/>
</dbReference>
<accession>A0AAJ0M4R9</accession>